<name>A0A399F5Q5_9DEIN</name>
<protein>
    <submittedName>
        <fullName evidence="1">Uncharacterized protein</fullName>
    </submittedName>
</protein>
<gene>
    <name evidence="1" type="ORF">Mterra_00056</name>
</gene>
<organism evidence="1 2">
    <name type="scientific">Calidithermus terrae</name>
    <dbReference type="NCBI Taxonomy" id="1408545"/>
    <lineage>
        <taxon>Bacteria</taxon>
        <taxon>Thermotogati</taxon>
        <taxon>Deinococcota</taxon>
        <taxon>Deinococci</taxon>
        <taxon>Thermales</taxon>
        <taxon>Thermaceae</taxon>
        <taxon>Calidithermus</taxon>
    </lineage>
</organism>
<dbReference type="InterPro" id="IPR004830">
    <property type="entry name" value="LRR_variant"/>
</dbReference>
<dbReference type="Proteomes" id="UP000265715">
    <property type="component" value="Unassembled WGS sequence"/>
</dbReference>
<sequence>MNQNASVKAFLEHLSENDPDRAELAYGLDGRMLELWAVAESRRSAADPRWHAFEDRKTAPQPDELRQWAAGTWPERWAVALEPHTPRELLERLAHDPVDFIARLCQKRLATAASPLPERVELVMNQTGEPAMDVGEGDRPWVEALQRLQRRVQAGEAAMEEAVRFVEALDASWVSSALSEVMEHEEAPQDLEETPETLVRYAHLLPEYLSNLDSQYDGASIFHERVTESGILTPLPVHPHFTDGELLEWLSFAGRPGISESDWCRMAFDPPEYFEGRDVGDASPFPGGALWSVWTGGYLSSEVVLLLDDSRYPEGAQAFVAWWALEAIWPGHYA</sequence>
<reference evidence="1 2" key="1">
    <citation type="submission" date="2018-08" db="EMBL/GenBank/DDBJ databases">
        <title>Meiothermus terrae DSM 26712 genome sequencing project.</title>
        <authorList>
            <person name="Da Costa M.S."/>
            <person name="Albuquerque L."/>
            <person name="Raposo P."/>
            <person name="Froufe H.J.C."/>
            <person name="Barroso C.S."/>
            <person name="Egas C."/>
        </authorList>
    </citation>
    <scope>NUCLEOTIDE SEQUENCE [LARGE SCALE GENOMIC DNA]</scope>
    <source>
        <strain evidence="1 2">DSM 26712</strain>
    </source>
</reference>
<dbReference type="AlphaFoldDB" id="A0A399F5Q5"/>
<keyword evidence="2" id="KW-1185">Reference proteome</keyword>
<dbReference type="OrthoDB" id="5368502at2"/>
<comment type="caution">
    <text evidence="1">The sequence shown here is derived from an EMBL/GenBank/DDBJ whole genome shotgun (WGS) entry which is preliminary data.</text>
</comment>
<dbReference type="EMBL" id="QXDL01000001">
    <property type="protein sequence ID" value="RIH90976.1"/>
    <property type="molecule type" value="Genomic_DNA"/>
</dbReference>
<dbReference type="Pfam" id="PF01816">
    <property type="entry name" value="LRV"/>
    <property type="match status" value="1"/>
</dbReference>
<accession>A0A399F5Q5</accession>
<proteinExistence type="predicted"/>
<evidence type="ECO:0000313" key="2">
    <source>
        <dbReference type="Proteomes" id="UP000265715"/>
    </source>
</evidence>
<evidence type="ECO:0000313" key="1">
    <source>
        <dbReference type="EMBL" id="RIH90976.1"/>
    </source>
</evidence>